<protein>
    <submittedName>
        <fullName evidence="2">Uncharacterized protein</fullName>
    </submittedName>
</protein>
<dbReference type="OrthoDB" id="10067843at2759"/>
<sequence>MSVENKKVFMTQEGESSFNLNCFDDDFDKNLEKINEYYEYLETHSFIELDWKCPGRKNIQQKVEEKVTPVFETQPKESGQTKNMEFDFEDEPSSFTVNRTPKTLSNKKKTVTTFNSVMERIKKHGNTPK</sequence>
<dbReference type="Pfam" id="PF15364">
    <property type="entry name" value="PAXIP1_C"/>
    <property type="match status" value="1"/>
</dbReference>
<dbReference type="AlphaFoldDB" id="A0A9N9WWF0"/>
<feature type="compositionally biased region" description="Polar residues" evidence="1">
    <location>
        <begin position="93"/>
        <end position="102"/>
    </location>
</feature>
<reference evidence="2" key="1">
    <citation type="submission" date="2022-01" db="EMBL/GenBank/DDBJ databases">
        <authorList>
            <person name="King R."/>
        </authorList>
    </citation>
    <scope>NUCLEOTIDE SEQUENCE</scope>
</reference>
<feature type="region of interest" description="Disordered" evidence="1">
    <location>
        <begin position="71"/>
        <end position="102"/>
    </location>
</feature>
<name>A0A9N9WWF0_9DIPT</name>
<keyword evidence="3" id="KW-1185">Reference proteome</keyword>
<evidence type="ECO:0000313" key="3">
    <source>
        <dbReference type="Proteomes" id="UP001153620"/>
    </source>
</evidence>
<dbReference type="InterPro" id="IPR028213">
    <property type="entry name" value="PA1"/>
</dbReference>
<reference evidence="2" key="2">
    <citation type="submission" date="2022-10" db="EMBL/GenBank/DDBJ databases">
        <authorList>
            <consortium name="ENA_rothamsted_submissions"/>
            <consortium name="culmorum"/>
            <person name="King R."/>
        </authorList>
    </citation>
    <scope>NUCLEOTIDE SEQUENCE</scope>
</reference>
<proteinExistence type="predicted"/>
<accession>A0A9N9WWF0</accession>
<organism evidence="2 3">
    <name type="scientific">Chironomus riparius</name>
    <dbReference type="NCBI Taxonomy" id="315576"/>
    <lineage>
        <taxon>Eukaryota</taxon>
        <taxon>Metazoa</taxon>
        <taxon>Ecdysozoa</taxon>
        <taxon>Arthropoda</taxon>
        <taxon>Hexapoda</taxon>
        <taxon>Insecta</taxon>
        <taxon>Pterygota</taxon>
        <taxon>Neoptera</taxon>
        <taxon>Endopterygota</taxon>
        <taxon>Diptera</taxon>
        <taxon>Nematocera</taxon>
        <taxon>Chironomoidea</taxon>
        <taxon>Chironomidae</taxon>
        <taxon>Chironominae</taxon>
        <taxon>Chironomus</taxon>
    </lineage>
</organism>
<gene>
    <name evidence="2" type="ORF">CHIRRI_LOCUS10970</name>
</gene>
<evidence type="ECO:0000256" key="1">
    <source>
        <dbReference type="SAM" id="MobiDB-lite"/>
    </source>
</evidence>
<dbReference type="EMBL" id="OU895879">
    <property type="protein sequence ID" value="CAG9808124.1"/>
    <property type="molecule type" value="Genomic_DNA"/>
</dbReference>
<evidence type="ECO:0000313" key="2">
    <source>
        <dbReference type="EMBL" id="CAG9808124.1"/>
    </source>
</evidence>
<dbReference type="Proteomes" id="UP001153620">
    <property type="component" value="Chromosome 3"/>
</dbReference>